<evidence type="ECO:0000313" key="1">
    <source>
        <dbReference type="EMBL" id="MBL7255538.1"/>
    </source>
</evidence>
<gene>
    <name evidence="1" type="ORF">JKJ07_14630</name>
</gene>
<dbReference type="RefSeq" id="WP_202992046.1">
    <property type="nucleotide sequence ID" value="NZ_JAENHO010000004.1"/>
</dbReference>
<evidence type="ECO:0000313" key="2">
    <source>
        <dbReference type="Proteomes" id="UP000598996"/>
    </source>
</evidence>
<protein>
    <submittedName>
        <fullName evidence="1">Uncharacterized protein</fullName>
    </submittedName>
</protein>
<dbReference type="Proteomes" id="UP000598996">
    <property type="component" value="Unassembled WGS sequence"/>
</dbReference>
<sequence length="58" mass="6372">MLRRHRSRRPTAVQQQKATVTLLKAFFAYALKGDRRGLPVLTGTTPVDGVTTEAFGVS</sequence>
<accession>A0ABS1VLR0</accession>
<organism evidence="1 2">
    <name type="scientific">Paractinoplanes lichenicola</name>
    <dbReference type="NCBI Taxonomy" id="2802976"/>
    <lineage>
        <taxon>Bacteria</taxon>
        <taxon>Bacillati</taxon>
        <taxon>Actinomycetota</taxon>
        <taxon>Actinomycetes</taxon>
        <taxon>Micromonosporales</taxon>
        <taxon>Micromonosporaceae</taxon>
        <taxon>Paractinoplanes</taxon>
    </lineage>
</organism>
<proteinExistence type="predicted"/>
<name>A0ABS1VLR0_9ACTN</name>
<keyword evidence="2" id="KW-1185">Reference proteome</keyword>
<comment type="caution">
    <text evidence="1">The sequence shown here is derived from an EMBL/GenBank/DDBJ whole genome shotgun (WGS) entry which is preliminary data.</text>
</comment>
<reference evidence="1 2" key="1">
    <citation type="submission" date="2021-01" db="EMBL/GenBank/DDBJ databases">
        <title>Actinoplanes sp. nov. LDG1-01 isolated from lichen.</title>
        <authorList>
            <person name="Saeng-In P."/>
            <person name="Phongsopitanun W."/>
            <person name="Kanchanasin P."/>
            <person name="Yuki M."/>
            <person name="Kudo T."/>
            <person name="Ohkuma M."/>
            <person name="Tanasupawat S."/>
        </authorList>
    </citation>
    <scope>NUCLEOTIDE SEQUENCE [LARGE SCALE GENOMIC DNA]</scope>
    <source>
        <strain evidence="1 2">LDG1-01</strain>
    </source>
</reference>
<dbReference type="EMBL" id="JAENHO010000004">
    <property type="protein sequence ID" value="MBL7255538.1"/>
    <property type="molecule type" value="Genomic_DNA"/>
</dbReference>